<dbReference type="Gene3D" id="2.60.120.260">
    <property type="entry name" value="Galactose-binding domain-like"/>
    <property type="match status" value="1"/>
</dbReference>
<organism evidence="3 4">
    <name type="scientific">Lacipirellula parvula</name>
    <dbReference type="NCBI Taxonomy" id="2650471"/>
    <lineage>
        <taxon>Bacteria</taxon>
        <taxon>Pseudomonadati</taxon>
        <taxon>Planctomycetota</taxon>
        <taxon>Planctomycetia</taxon>
        <taxon>Pirellulales</taxon>
        <taxon>Lacipirellulaceae</taxon>
        <taxon>Lacipirellula</taxon>
    </lineage>
</organism>
<dbReference type="SUPFAM" id="SSF53474">
    <property type="entry name" value="alpha/beta-Hydrolases"/>
    <property type="match status" value="1"/>
</dbReference>
<dbReference type="InterPro" id="IPR029058">
    <property type="entry name" value="AB_hydrolase_fold"/>
</dbReference>
<keyword evidence="2" id="KW-0732">Signal</keyword>
<protein>
    <recommendedName>
        <fullName evidence="5">Phospholipase/carboxylesterase/thioesterase domain-containing protein</fullName>
    </recommendedName>
</protein>
<feature type="region of interest" description="Disordered" evidence="1">
    <location>
        <begin position="201"/>
        <end position="222"/>
    </location>
</feature>
<evidence type="ECO:0000313" key="4">
    <source>
        <dbReference type="Proteomes" id="UP000326837"/>
    </source>
</evidence>
<dbReference type="AlphaFoldDB" id="A0A5K7XJW3"/>
<dbReference type="Gene3D" id="3.40.50.1820">
    <property type="entry name" value="alpha/beta hydrolase"/>
    <property type="match status" value="1"/>
</dbReference>
<sequence length="448" mass="47982">MTNLFTYSARILVIFGAFSSTRASIAAEAPATKDEYLLKESFESGKKSPTGWREGANVPGVEYIWADAQASHGKRSLGLRKTENRYFPIAQWIRTVPHVGGAANLEVCLKVKAMQAQKAIVDVQFYADGDEMIGNQWLAYLGAKEEGDGPADHDWARYGGVVPVPAGTKKIGVALQIYGPGEVWFDELTARYVPKAGQAAASDATSATTPAAPSQPDATPAPTAEGAIALNVKDDESGEYYFLPANDKPTGLLVVLPGGDGSAEFHPFVKSIHAHGLGGKYAVAHLISKRWRPNQQITWPTHRTRTPGMKFTTEEFIAAAVADAAKRQAVDPQHVYLLGWSSGGPPCYASLLQKESPASGAFVAMSIFRKDDYAAAANAAGRSFYIYHSPEDEVCPPRMAHEANDALSAAGAKTTLVEYAGGHGWHGDMLGSIRAGVEWLEASRADSK</sequence>
<evidence type="ECO:0008006" key="5">
    <source>
        <dbReference type="Google" id="ProtNLM"/>
    </source>
</evidence>
<feature type="signal peptide" evidence="2">
    <location>
        <begin position="1"/>
        <end position="26"/>
    </location>
</feature>
<dbReference type="EMBL" id="AP021861">
    <property type="protein sequence ID" value="BBO34533.1"/>
    <property type="molecule type" value="Genomic_DNA"/>
</dbReference>
<keyword evidence="4" id="KW-1185">Reference proteome</keyword>
<evidence type="ECO:0000256" key="2">
    <source>
        <dbReference type="SAM" id="SignalP"/>
    </source>
</evidence>
<proteinExistence type="predicted"/>
<dbReference type="KEGG" id="lpav:PLANPX_4145"/>
<dbReference type="RefSeq" id="WP_152100092.1">
    <property type="nucleotide sequence ID" value="NZ_AP021861.1"/>
</dbReference>
<name>A0A5K7XJW3_9BACT</name>
<accession>A0A5K7XJW3</accession>
<feature type="chain" id="PRO_5024908543" description="Phospholipase/carboxylesterase/thioesterase domain-containing protein" evidence="2">
    <location>
        <begin position="27"/>
        <end position="448"/>
    </location>
</feature>
<reference evidence="4" key="1">
    <citation type="submission" date="2019-10" db="EMBL/GenBank/DDBJ databases">
        <title>Lacipirellula parvula gen. nov., sp. nov., representing a lineage of planctomycetes widespread in freshwater anoxic habitats, and description of the family Lacipirellulaceae.</title>
        <authorList>
            <person name="Dedysh S.N."/>
            <person name="Kulichevskaya I.S."/>
            <person name="Beletsky A.V."/>
            <person name="Rakitin A.L."/>
            <person name="Mardanov A.V."/>
            <person name="Ivanova A.A."/>
            <person name="Saltykova V.X."/>
            <person name="Rijpstra W.I.C."/>
            <person name="Sinninghe Damste J.S."/>
            <person name="Ravin N.V."/>
        </authorList>
    </citation>
    <scope>NUCLEOTIDE SEQUENCE [LARGE SCALE GENOMIC DNA]</scope>
    <source>
        <strain evidence="4">PX69</strain>
    </source>
</reference>
<evidence type="ECO:0000256" key="1">
    <source>
        <dbReference type="SAM" id="MobiDB-lite"/>
    </source>
</evidence>
<evidence type="ECO:0000313" key="3">
    <source>
        <dbReference type="EMBL" id="BBO34533.1"/>
    </source>
</evidence>
<dbReference type="Proteomes" id="UP000326837">
    <property type="component" value="Chromosome"/>
</dbReference>
<gene>
    <name evidence="3" type="ORF">PLANPX_4145</name>
</gene>